<sequence>MRSLEFRSGGATLRYDATGHGTPVVLVHGLSGSGRWWRRNVPALSASHRVYVLDLAGYGQAYRQRALGVQGAADLIAAWLDHLDLRQVALVGHSLGGHISVHVAARRPGRVTHLVLACASGLLRGTPYRVALNLPRAALTGRVTFMPRILADTVRAGPLNVWRSTTDLLRDSVQELLPALSTRTLVVWGARDALVPPSMGRALAAAIPGAQYEEIPRAGHVVMVDAPERFNALVLAFLDGPVPDAPAEPSPPPAGQAGGEEA</sequence>
<evidence type="ECO:0000313" key="3">
    <source>
        <dbReference type="EMBL" id="MBB5232921.1"/>
    </source>
</evidence>
<dbReference type="Gene3D" id="3.40.50.1820">
    <property type="entry name" value="alpha/beta hydrolase"/>
    <property type="match status" value="1"/>
</dbReference>
<evidence type="ECO:0000259" key="2">
    <source>
        <dbReference type="Pfam" id="PF12697"/>
    </source>
</evidence>
<protein>
    <submittedName>
        <fullName evidence="3">Pimeloyl-ACP methyl ester carboxylesterase</fullName>
    </submittedName>
</protein>
<organism evidence="3 4">
    <name type="scientific">Deinococcus budaensis</name>
    <dbReference type="NCBI Taxonomy" id="1665626"/>
    <lineage>
        <taxon>Bacteria</taxon>
        <taxon>Thermotogati</taxon>
        <taxon>Deinococcota</taxon>
        <taxon>Deinococci</taxon>
        <taxon>Deinococcales</taxon>
        <taxon>Deinococcaceae</taxon>
        <taxon>Deinococcus</taxon>
    </lineage>
</organism>
<dbReference type="PANTHER" id="PTHR43798">
    <property type="entry name" value="MONOACYLGLYCEROL LIPASE"/>
    <property type="match status" value="1"/>
</dbReference>
<feature type="region of interest" description="Disordered" evidence="1">
    <location>
        <begin position="241"/>
        <end position="262"/>
    </location>
</feature>
<feature type="compositionally biased region" description="Pro residues" evidence="1">
    <location>
        <begin position="243"/>
        <end position="254"/>
    </location>
</feature>
<comment type="caution">
    <text evidence="3">The sequence shown here is derived from an EMBL/GenBank/DDBJ whole genome shotgun (WGS) entry which is preliminary data.</text>
</comment>
<dbReference type="EMBL" id="JACHFN010000001">
    <property type="protein sequence ID" value="MBB5232921.1"/>
    <property type="molecule type" value="Genomic_DNA"/>
</dbReference>
<dbReference type="AlphaFoldDB" id="A0A7W8GCP8"/>
<dbReference type="InterPro" id="IPR029058">
    <property type="entry name" value="AB_hydrolase_fold"/>
</dbReference>
<keyword evidence="4" id="KW-1185">Reference proteome</keyword>
<dbReference type="GO" id="GO:0016020">
    <property type="term" value="C:membrane"/>
    <property type="evidence" value="ECO:0007669"/>
    <property type="project" value="TreeGrafter"/>
</dbReference>
<reference evidence="3 4" key="1">
    <citation type="submission" date="2020-08" db="EMBL/GenBank/DDBJ databases">
        <title>Genomic Encyclopedia of Type Strains, Phase IV (KMG-IV): sequencing the most valuable type-strain genomes for metagenomic binning, comparative biology and taxonomic classification.</title>
        <authorList>
            <person name="Goeker M."/>
        </authorList>
    </citation>
    <scope>NUCLEOTIDE SEQUENCE [LARGE SCALE GENOMIC DNA]</scope>
    <source>
        <strain evidence="3 4">DSM 101791</strain>
    </source>
</reference>
<dbReference type="SUPFAM" id="SSF53474">
    <property type="entry name" value="alpha/beta-Hydrolases"/>
    <property type="match status" value="1"/>
</dbReference>
<dbReference type="PRINTS" id="PR00111">
    <property type="entry name" value="ABHYDROLASE"/>
</dbReference>
<name>A0A7W8GCP8_9DEIO</name>
<evidence type="ECO:0000256" key="1">
    <source>
        <dbReference type="SAM" id="MobiDB-lite"/>
    </source>
</evidence>
<gene>
    <name evidence="3" type="ORF">HNQ09_000338</name>
</gene>
<dbReference type="Proteomes" id="UP000525389">
    <property type="component" value="Unassembled WGS sequence"/>
</dbReference>
<feature type="domain" description="AB hydrolase-1" evidence="2">
    <location>
        <begin position="24"/>
        <end position="232"/>
    </location>
</feature>
<accession>A0A7W8GCP8</accession>
<proteinExistence type="predicted"/>
<evidence type="ECO:0000313" key="4">
    <source>
        <dbReference type="Proteomes" id="UP000525389"/>
    </source>
</evidence>
<dbReference type="InterPro" id="IPR000073">
    <property type="entry name" value="AB_hydrolase_1"/>
</dbReference>
<dbReference type="PANTHER" id="PTHR43798:SF33">
    <property type="entry name" value="HYDROLASE, PUTATIVE (AFU_ORTHOLOGUE AFUA_2G14860)-RELATED"/>
    <property type="match status" value="1"/>
</dbReference>
<dbReference type="Pfam" id="PF12697">
    <property type="entry name" value="Abhydrolase_6"/>
    <property type="match status" value="1"/>
</dbReference>
<dbReference type="InterPro" id="IPR050266">
    <property type="entry name" value="AB_hydrolase_sf"/>
</dbReference>